<keyword evidence="2" id="KW-0479">Metal-binding</keyword>
<accession>A0A5C7AYK6</accession>
<keyword evidence="3" id="KW-0732">Signal</keyword>
<evidence type="ECO:0000256" key="2">
    <source>
        <dbReference type="ARBA" id="ARBA00022723"/>
    </source>
</evidence>
<dbReference type="OrthoDB" id="7574679at2"/>
<feature type="domain" description="Secretion system C-terminal sorting" evidence="7">
    <location>
        <begin position="533"/>
        <end position="605"/>
    </location>
</feature>
<dbReference type="PANTHER" id="PTHR10201">
    <property type="entry name" value="MATRIX METALLOPROTEINASE"/>
    <property type="match status" value="1"/>
</dbReference>
<dbReference type="InterPro" id="IPR013783">
    <property type="entry name" value="Ig-like_fold"/>
</dbReference>
<comment type="caution">
    <text evidence="8">The sequence shown here is derived from an EMBL/GenBank/DDBJ whole genome shotgun (WGS) entry which is preliminary data.</text>
</comment>
<dbReference type="InterPro" id="IPR014756">
    <property type="entry name" value="Ig_E-set"/>
</dbReference>
<keyword evidence="1" id="KW-0645">Protease</keyword>
<dbReference type="Proteomes" id="UP000321790">
    <property type="component" value="Unassembled WGS sequence"/>
</dbReference>
<dbReference type="InterPro" id="IPR024079">
    <property type="entry name" value="MetalloPept_cat_dom_sf"/>
</dbReference>
<dbReference type="GO" id="GO:0031012">
    <property type="term" value="C:extracellular matrix"/>
    <property type="evidence" value="ECO:0007669"/>
    <property type="project" value="InterPro"/>
</dbReference>
<evidence type="ECO:0000313" key="8">
    <source>
        <dbReference type="EMBL" id="TXE13214.1"/>
    </source>
</evidence>
<evidence type="ECO:0000259" key="6">
    <source>
        <dbReference type="Pfam" id="PF00413"/>
    </source>
</evidence>
<name>A0A5C7AYK6_9FLAO</name>
<evidence type="ECO:0000313" key="9">
    <source>
        <dbReference type="Proteomes" id="UP000321790"/>
    </source>
</evidence>
<organism evidence="8 9">
    <name type="scientific">Seonamhaeicola algicola</name>
    <dbReference type="NCBI Taxonomy" id="1719036"/>
    <lineage>
        <taxon>Bacteria</taxon>
        <taxon>Pseudomonadati</taxon>
        <taxon>Bacteroidota</taxon>
        <taxon>Flavobacteriia</taxon>
        <taxon>Flavobacteriales</taxon>
        <taxon>Flavobacteriaceae</taxon>
    </lineage>
</organism>
<dbReference type="SUPFAM" id="SSF55486">
    <property type="entry name" value="Metalloproteases ('zincins'), catalytic domain"/>
    <property type="match status" value="1"/>
</dbReference>
<evidence type="ECO:0000256" key="4">
    <source>
        <dbReference type="ARBA" id="ARBA00022801"/>
    </source>
</evidence>
<dbReference type="InterPro" id="IPR001818">
    <property type="entry name" value="Pept_M10_metallopeptidase"/>
</dbReference>
<dbReference type="AlphaFoldDB" id="A0A5C7AYK6"/>
<dbReference type="GO" id="GO:0004222">
    <property type="term" value="F:metalloendopeptidase activity"/>
    <property type="evidence" value="ECO:0007669"/>
    <property type="project" value="InterPro"/>
</dbReference>
<dbReference type="Gene3D" id="2.60.40.10">
    <property type="entry name" value="Immunoglobulins"/>
    <property type="match status" value="1"/>
</dbReference>
<proteinExistence type="predicted"/>
<dbReference type="GO" id="GO:0008270">
    <property type="term" value="F:zinc ion binding"/>
    <property type="evidence" value="ECO:0007669"/>
    <property type="project" value="InterPro"/>
</dbReference>
<keyword evidence="4" id="KW-0378">Hydrolase</keyword>
<dbReference type="InterPro" id="IPR026444">
    <property type="entry name" value="Secre_tail"/>
</dbReference>
<sequence length="606" mass="66486">MKEIGKKLLLGILFFTLVIGKKSEAQIHMKKVSLENQVQKSDMVIEGKVVNKYATWDANYSLIYTINTIEVFKVFKGNIAKYIDVVTVGGVVGLNAVVVNPSLNLQTGDVGVFTLNSNTIKFSKKANNSRFKPYALNQGFYKYNLIDNVAANALTKKKGITKSLYSEITKYTKKPYKEVTYFNVETIIAKNKTAKASLLAPSSLVLNKTVVSAGNKDVLTISGSDFGNTQGIVWFSNANDGGATFIRALDSQVLSWNDTQITVEVPSFAGTGNMYVEDAVGDPSPQTPITVSYAEYNVEYDIDDQTQNNPPGSNGPQPLIAYQVQHSSFSGTDDNVTWHMETGFNNDAQVAGAKAAFQRAFDTWICDTQLNWSIGTPTNTDVIADDGINIIRFDNGELDDPTLGICYTYYSGCVNGGVLNWYVRGHDIEFDADEPWHTGLDLPDLGEFDFQSVALHELGHGHQLGHVNDTNDLMNYAISISEDQRVIGPTNSTAANVIQDRSLSSVCGRVALVNNASCPLSTEENRLQEAITLYPNPSTGKFQIHNASHVGLTKAVIYDLSGRKISTHKLNNNHIIEINMLNTSSGVYFVNIHSDFATITKKLIVE</sequence>
<evidence type="ECO:0000259" key="7">
    <source>
        <dbReference type="Pfam" id="PF18962"/>
    </source>
</evidence>
<gene>
    <name evidence="8" type="ORF">FUA26_05315</name>
</gene>
<keyword evidence="5" id="KW-0862">Zinc</keyword>
<protein>
    <submittedName>
        <fullName evidence="8">T9SS type A sorting domain-containing protein</fullName>
    </submittedName>
</protein>
<dbReference type="GO" id="GO:0006508">
    <property type="term" value="P:proteolysis"/>
    <property type="evidence" value="ECO:0007669"/>
    <property type="project" value="UniProtKB-KW"/>
</dbReference>
<keyword evidence="9" id="KW-1185">Reference proteome</keyword>
<feature type="domain" description="Peptidase M10 metallopeptidase" evidence="6">
    <location>
        <begin position="334"/>
        <end position="485"/>
    </location>
</feature>
<dbReference type="Pfam" id="PF00413">
    <property type="entry name" value="Peptidase_M10"/>
    <property type="match status" value="1"/>
</dbReference>
<evidence type="ECO:0000256" key="3">
    <source>
        <dbReference type="ARBA" id="ARBA00022729"/>
    </source>
</evidence>
<evidence type="ECO:0000256" key="5">
    <source>
        <dbReference type="ARBA" id="ARBA00022833"/>
    </source>
</evidence>
<reference evidence="9" key="1">
    <citation type="submission" date="2019-08" db="EMBL/GenBank/DDBJ databases">
        <title>Seonamhaeicola sediminis sp. nov., isolated from marine sediment.</title>
        <authorList>
            <person name="Cao W.R."/>
        </authorList>
    </citation>
    <scope>NUCLEOTIDE SEQUENCE [LARGE SCALE GENOMIC DNA]</scope>
    <source>
        <strain evidence="9">Gy8</strain>
    </source>
</reference>
<dbReference type="EMBL" id="VOSC01000012">
    <property type="protein sequence ID" value="TXE13214.1"/>
    <property type="molecule type" value="Genomic_DNA"/>
</dbReference>
<evidence type="ECO:0000256" key="1">
    <source>
        <dbReference type="ARBA" id="ARBA00022670"/>
    </source>
</evidence>
<dbReference type="Pfam" id="PF18962">
    <property type="entry name" value="Por_Secre_tail"/>
    <property type="match status" value="1"/>
</dbReference>
<dbReference type="NCBIfam" id="TIGR04183">
    <property type="entry name" value="Por_Secre_tail"/>
    <property type="match status" value="1"/>
</dbReference>
<dbReference type="SUPFAM" id="SSF81296">
    <property type="entry name" value="E set domains"/>
    <property type="match status" value="1"/>
</dbReference>
<dbReference type="Gene3D" id="3.40.390.10">
    <property type="entry name" value="Collagenase (Catalytic Domain)"/>
    <property type="match status" value="1"/>
</dbReference>